<dbReference type="FunFam" id="1.10.560.10:FF:000100">
    <property type="entry name" value="Chaperonin 60 subunit alpha 2 chloroplastic"/>
    <property type="match status" value="1"/>
</dbReference>
<dbReference type="UniPathway" id="UPA00109">
    <property type="reaction ID" value="UER00187"/>
</dbReference>
<keyword evidence="6" id="KW-0143">Chaperone</keyword>
<keyword evidence="7" id="KW-0456">Lyase</keyword>
<evidence type="ECO:0000256" key="4">
    <source>
        <dbReference type="ARBA" id="ARBA00012058"/>
    </source>
</evidence>
<reference evidence="9" key="3">
    <citation type="submission" date="2018-07" db="EMBL/GenBank/DDBJ databases">
        <title>WGS assembly of Glycine max.</title>
        <authorList>
            <person name="Schmutz J."/>
            <person name="Cannon S."/>
            <person name="Schlueter J."/>
            <person name="Ma J."/>
            <person name="Mitros T."/>
            <person name="Nelson W."/>
            <person name="Hyten D."/>
            <person name="Song Q."/>
            <person name="Thelen J."/>
            <person name="Cheng J."/>
            <person name="Xu D."/>
            <person name="Hellsten U."/>
            <person name="May G."/>
            <person name="Yu Y."/>
            <person name="Sakurai T."/>
            <person name="Umezawa T."/>
            <person name="Bhattacharyya M."/>
            <person name="Sandhu D."/>
            <person name="Valliyodan B."/>
            <person name="Lindquist E."/>
            <person name="Peto M."/>
            <person name="Grant D."/>
            <person name="Shu S."/>
            <person name="Goodstein D."/>
            <person name="Barry K."/>
            <person name="Futrell-Griggs M."/>
            <person name="Abernathy B."/>
            <person name="Du J."/>
            <person name="Tian Z."/>
            <person name="Zhu L."/>
            <person name="Gill N."/>
            <person name="Joshi T."/>
            <person name="Libault M."/>
            <person name="Sethuraman A."/>
            <person name="Zhang X."/>
            <person name="Shinozaki K."/>
            <person name="Nguyen H."/>
            <person name="Wing R."/>
            <person name="Cregan P."/>
            <person name="Specht J."/>
            <person name="Grimwood J."/>
            <person name="Rokhsar D."/>
            <person name="Stacey G."/>
            <person name="Shoemaker R."/>
            <person name="Jackson S."/>
        </authorList>
    </citation>
    <scope>NUCLEOTIDE SEQUENCE</scope>
    <source>
        <tissue evidence="9">Callus</tissue>
    </source>
</reference>
<dbReference type="GO" id="GO:0004634">
    <property type="term" value="F:phosphopyruvate hydratase activity"/>
    <property type="evidence" value="ECO:0007669"/>
    <property type="project" value="UniProtKB-EC"/>
</dbReference>
<dbReference type="GeneID" id="100809997"/>
<accession>K7MV03</accession>
<dbReference type="Gene3D" id="1.10.560.10">
    <property type="entry name" value="GroEL-like equatorial domain"/>
    <property type="match status" value="1"/>
</dbReference>
<dbReference type="STRING" id="3847.K7MV03"/>
<dbReference type="RefSeq" id="XP_006603590.3">
    <property type="nucleotide sequence ID" value="XM_006603527.4"/>
</dbReference>
<name>K7MV03_SOYBN</name>
<dbReference type="EC" id="4.2.1.11" evidence="4"/>
<dbReference type="InterPro" id="IPR027413">
    <property type="entry name" value="GROEL-like_equatorial_sf"/>
</dbReference>
<reference evidence="10" key="2">
    <citation type="submission" date="2018-02" db="UniProtKB">
        <authorList>
            <consortium name="EnsemblPlants"/>
        </authorList>
    </citation>
    <scope>IDENTIFICATION</scope>
    <source>
        <strain evidence="10">Williams 82</strain>
    </source>
</reference>
<dbReference type="Gramene" id="KRH01342">
    <property type="protein sequence ID" value="KRH01342"/>
    <property type="gene ID" value="GLYMA_18G270500"/>
</dbReference>
<evidence type="ECO:0000313" key="10">
    <source>
        <dbReference type="EnsemblPlants" id="KRH01342"/>
    </source>
</evidence>
<evidence type="ECO:0000313" key="9">
    <source>
        <dbReference type="EMBL" id="KRH01342.1"/>
    </source>
</evidence>
<dbReference type="PANTHER" id="PTHR45633">
    <property type="entry name" value="60 KDA HEAT SHOCK PROTEIN, MITOCHONDRIAL"/>
    <property type="match status" value="1"/>
</dbReference>
<evidence type="ECO:0000256" key="7">
    <source>
        <dbReference type="ARBA" id="ARBA00023239"/>
    </source>
</evidence>
<dbReference type="EMBL" id="CM000851">
    <property type="protein sequence ID" value="KRH01342.1"/>
    <property type="molecule type" value="Genomic_DNA"/>
</dbReference>
<dbReference type="GO" id="GO:0140662">
    <property type="term" value="F:ATP-dependent protein folding chaperone"/>
    <property type="evidence" value="ECO:0007669"/>
    <property type="project" value="InterPro"/>
</dbReference>
<proteinExistence type="inferred from homology"/>
<dbReference type="HOGENOM" id="CLU_1655284_0_0_1"/>
<dbReference type="InterPro" id="IPR036849">
    <property type="entry name" value="Enolase-like_C_sf"/>
</dbReference>
<evidence type="ECO:0000256" key="2">
    <source>
        <dbReference type="ARBA" id="ARBA00006607"/>
    </source>
</evidence>
<evidence type="ECO:0000256" key="1">
    <source>
        <dbReference type="ARBA" id="ARBA00005031"/>
    </source>
</evidence>
<evidence type="ECO:0000256" key="6">
    <source>
        <dbReference type="ARBA" id="ARBA00023186"/>
    </source>
</evidence>
<dbReference type="SUPFAM" id="SSF51604">
    <property type="entry name" value="Enolase C-terminal domain-like"/>
    <property type="match status" value="1"/>
</dbReference>
<dbReference type="PaxDb" id="3847-GLYMA18G50595.1"/>
<comment type="similarity">
    <text evidence="3">Belongs to the enolase family.</text>
</comment>
<organism evidence="9">
    <name type="scientific">Glycine max</name>
    <name type="common">Soybean</name>
    <name type="synonym">Glycine hispida</name>
    <dbReference type="NCBI Taxonomy" id="3847"/>
    <lineage>
        <taxon>Eukaryota</taxon>
        <taxon>Viridiplantae</taxon>
        <taxon>Streptophyta</taxon>
        <taxon>Embryophyta</taxon>
        <taxon>Tracheophyta</taxon>
        <taxon>Spermatophyta</taxon>
        <taxon>Magnoliopsida</taxon>
        <taxon>eudicotyledons</taxon>
        <taxon>Gunneridae</taxon>
        <taxon>Pentapetalae</taxon>
        <taxon>rosids</taxon>
        <taxon>fabids</taxon>
        <taxon>Fabales</taxon>
        <taxon>Fabaceae</taxon>
        <taxon>Papilionoideae</taxon>
        <taxon>50 kb inversion clade</taxon>
        <taxon>NPAAA clade</taxon>
        <taxon>indigoferoid/millettioid clade</taxon>
        <taxon>Phaseoleae</taxon>
        <taxon>Glycine</taxon>
        <taxon>Glycine subgen. Soja</taxon>
    </lineage>
</organism>
<gene>
    <name evidence="10" type="primary">LOC100809997</name>
    <name evidence="9" type="ORF">GLYMA_18G270500</name>
</gene>
<comment type="pathway">
    <text evidence="1">Carbohydrate degradation; glycolysis; pyruvate from D-glyceraldehyde 3-phosphate: step 4/5.</text>
</comment>
<reference evidence="9 10" key="1">
    <citation type="journal article" date="2010" name="Nature">
        <title>Genome sequence of the palaeopolyploid soybean.</title>
        <authorList>
            <person name="Schmutz J."/>
            <person name="Cannon S.B."/>
            <person name="Schlueter J."/>
            <person name="Ma J."/>
            <person name="Mitros T."/>
            <person name="Nelson W."/>
            <person name="Hyten D.L."/>
            <person name="Song Q."/>
            <person name="Thelen J.J."/>
            <person name="Cheng J."/>
            <person name="Xu D."/>
            <person name="Hellsten U."/>
            <person name="May G.D."/>
            <person name="Yu Y."/>
            <person name="Sakurai T."/>
            <person name="Umezawa T."/>
            <person name="Bhattacharyya M.K."/>
            <person name="Sandhu D."/>
            <person name="Valliyodan B."/>
            <person name="Lindquist E."/>
            <person name="Peto M."/>
            <person name="Grant D."/>
            <person name="Shu S."/>
            <person name="Goodstein D."/>
            <person name="Barry K."/>
            <person name="Futrell-Griggs M."/>
            <person name="Abernathy B."/>
            <person name="Du J."/>
            <person name="Tian Z."/>
            <person name="Zhu L."/>
            <person name="Gill N."/>
            <person name="Joshi T."/>
            <person name="Libault M."/>
            <person name="Sethuraman A."/>
            <person name="Zhang X.-C."/>
            <person name="Shinozaki K."/>
            <person name="Nguyen H.T."/>
            <person name="Wing R.A."/>
            <person name="Cregan P."/>
            <person name="Specht J."/>
            <person name="Grimwood J."/>
            <person name="Rokhsar D."/>
            <person name="Stacey G."/>
            <person name="Shoemaker R.C."/>
            <person name="Jackson S.A."/>
        </authorList>
    </citation>
    <scope>NUCLEOTIDE SEQUENCE [LARGE SCALE GENOMIC DNA]</scope>
    <source>
        <strain evidence="10">cv. Williams 82</strain>
        <tissue evidence="9">Callus</tissue>
    </source>
</reference>
<dbReference type="EnsemblPlants" id="KRH01342">
    <property type="protein sequence ID" value="KRH01342"/>
    <property type="gene ID" value="GLYMA_18G270500"/>
</dbReference>
<evidence type="ECO:0000313" key="11">
    <source>
        <dbReference type="Proteomes" id="UP000008827"/>
    </source>
</evidence>
<dbReference type="Proteomes" id="UP000008827">
    <property type="component" value="Chromosome 18"/>
</dbReference>
<dbReference type="eggNOG" id="KOG0356">
    <property type="taxonomic scope" value="Eukaryota"/>
</dbReference>
<dbReference type="GO" id="GO:0006096">
    <property type="term" value="P:glycolytic process"/>
    <property type="evidence" value="ECO:0007669"/>
    <property type="project" value="UniProtKB-UniPathway"/>
</dbReference>
<evidence type="ECO:0000256" key="5">
    <source>
        <dbReference type="ARBA" id="ARBA00023152"/>
    </source>
</evidence>
<dbReference type="Pfam" id="PF00113">
    <property type="entry name" value="Enolase_C"/>
    <property type="match status" value="1"/>
</dbReference>
<sequence>MIVPIGASKFEEALRMGTETYHHLKVEADIVKRALSYPLKLIAKNARVNDSVVSEKVLSSDNPGYGYNAATGKYEDLMSAGIIDPTKVRATVAELQNVVRVFSQLCAASNLHIHGFHQKNVGYCNSIIILASISAPPAHKGHFRFMLNYLHFLFNIYIHR</sequence>
<dbReference type="SUPFAM" id="SSF48592">
    <property type="entry name" value="GroEL equatorial domain-like"/>
    <property type="match status" value="1"/>
</dbReference>
<feature type="domain" description="Enolase C-terminal TIM barrel" evidence="8">
    <location>
        <begin position="1"/>
        <end position="27"/>
    </location>
</feature>
<keyword evidence="11" id="KW-1185">Reference proteome</keyword>
<protein>
    <recommendedName>
        <fullName evidence="4">phosphopyruvate hydratase</fullName>
        <ecNumber evidence="4">4.2.1.11</ecNumber>
    </recommendedName>
</protein>
<evidence type="ECO:0000256" key="3">
    <source>
        <dbReference type="ARBA" id="ARBA00009604"/>
    </source>
</evidence>
<keyword evidence="5" id="KW-0324">Glycolysis</keyword>
<evidence type="ECO:0000259" key="8">
    <source>
        <dbReference type="Pfam" id="PF00113"/>
    </source>
</evidence>
<dbReference type="GO" id="GO:0042026">
    <property type="term" value="P:protein refolding"/>
    <property type="evidence" value="ECO:0007669"/>
    <property type="project" value="InterPro"/>
</dbReference>
<dbReference type="InterPro" id="IPR020810">
    <property type="entry name" value="Enolase_C"/>
</dbReference>
<comment type="similarity">
    <text evidence="2">Belongs to the chaperonin (HSP60) family.</text>
</comment>
<dbReference type="InterPro" id="IPR001844">
    <property type="entry name" value="Cpn60/GroEL"/>
</dbReference>
<dbReference type="SMR" id="K7MV03"/>
<dbReference type="AlphaFoldDB" id="K7MV03"/>
<dbReference type="OrthoDB" id="1935563at2759"/>